<name>A0A9D4K1K2_DREPO</name>
<dbReference type="GO" id="GO:0016787">
    <property type="term" value="F:hydrolase activity"/>
    <property type="evidence" value="ECO:0007669"/>
    <property type="project" value="UniProtKB-KW"/>
</dbReference>
<evidence type="ECO:0000256" key="3">
    <source>
        <dbReference type="ARBA" id="ARBA00012552"/>
    </source>
</evidence>
<feature type="domain" description="Helicase MOV-10 helical" evidence="14">
    <location>
        <begin position="68"/>
        <end position="108"/>
    </location>
</feature>
<dbReference type="AlphaFoldDB" id="A0A9D4K1K2"/>
<dbReference type="Proteomes" id="UP000828390">
    <property type="component" value="Unassembled WGS sequence"/>
</dbReference>
<dbReference type="InterPro" id="IPR049079">
    <property type="entry name" value="Mov-10_helical"/>
</dbReference>
<keyword evidence="7" id="KW-0347">Helicase</keyword>
<evidence type="ECO:0000256" key="2">
    <source>
        <dbReference type="ARBA" id="ARBA00005601"/>
    </source>
</evidence>
<evidence type="ECO:0000259" key="12">
    <source>
        <dbReference type="Pfam" id="PF13087"/>
    </source>
</evidence>
<protein>
    <recommendedName>
        <fullName evidence="3">RNA helicase</fullName>
        <ecNumber evidence="3">3.6.4.13</ecNumber>
    </recommendedName>
</protein>
<dbReference type="EC" id="3.6.4.13" evidence="3"/>
<organism evidence="15 16">
    <name type="scientific">Dreissena polymorpha</name>
    <name type="common">Zebra mussel</name>
    <name type="synonym">Mytilus polymorpha</name>
    <dbReference type="NCBI Taxonomy" id="45954"/>
    <lineage>
        <taxon>Eukaryota</taxon>
        <taxon>Metazoa</taxon>
        <taxon>Spiralia</taxon>
        <taxon>Lophotrochozoa</taxon>
        <taxon>Mollusca</taxon>
        <taxon>Bivalvia</taxon>
        <taxon>Autobranchia</taxon>
        <taxon>Heteroconchia</taxon>
        <taxon>Euheterodonta</taxon>
        <taxon>Imparidentia</taxon>
        <taxon>Neoheterodontei</taxon>
        <taxon>Myida</taxon>
        <taxon>Dreissenoidea</taxon>
        <taxon>Dreissenidae</taxon>
        <taxon>Dreissena</taxon>
    </lineage>
</organism>
<dbReference type="GO" id="GO:0005737">
    <property type="term" value="C:cytoplasm"/>
    <property type="evidence" value="ECO:0007669"/>
    <property type="project" value="UniProtKB-SubCell"/>
</dbReference>
<reference evidence="15" key="1">
    <citation type="journal article" date="2019" name="bioRxiv">
        <title>The Genome of the Zebra Mussel, Dreissena polymorpha: A Resource for Invasive Species Research.</title>
        <authorList>
            <person name="McCartney M.A."/>
            <person name="Auch B."/>
            <person name="Kono T."/>
            <person name="Mallez S."/>
            <person name="Zhang Y."/>
            <person name="Obille A."/>
            <person name="Becker A."/>
            <person name="Abrahante J.E."/>
            <person name="Garbe J."/>
            <person name="Badalamenti J.P."/>
            <person name="Herman A."/>
            <person name="Mangelson H."/>
            <person name="Liachko I."/>
            <person name="Sullivan S."/>
            <person name="Sone E.D."/>
            <person name="Koren S."/>
            <person name="Silverstein K.A.T."/>
            <person name="Beckman K.B."/>
            <person name="Gohl D.M."/>
        </authorList>
    </citation>
    <scope>NUCLEOTIDE SEQUENCE</scope>
    <source>
        <strain evidence="15">Duluth1</strain>
        <tissue evidence="15">Whole animal</tissue>
    </source>
</reference>
<keyword evidence="4" id="KW-0963">Cytoplasm</keyword>
<evidence type="ECO:0000256" key="9">
    <source>
        <dbReference type="ARBA" id="ARBA00023158"/>
    </source>
</evidence>
<evidence type="ECO:0000256" key="10">
    <source>
        <dbReference type="ARBA" id="ARBA00047984"/>
    </source>
</evidence>
<evidence type="ECO:0000259" key="13">
    <source>
        <dbReference type="Pfam" id="PF21634"/>
    </source>
</evidence>
<evidence type="ECO:0000259" key="11">
    <source>
        <dbReference type="Pfam" id="PF13086"/>
    </source>
</evidence>
<evidence type="ECO:0000256" key="1">
    <source>
        <dbReference type="ARBA" id="ARBA00004496"/>
    </source>
</evidence>
<dbReference type="Pfam" id="PF21634">
    <property type="entry name" value="MOV-10_beta-barrel"/>
    <property type="match status" value="1"/>
</dbReference>
<evidence type="ECO:0000256" key="5">
    <source>
        <dbReference type="ARBA" id="ARBA00022741"/>
    </source>
</evidence>
<dbReference type="PANTHER" id="PTHR45418:SF1">
    <property type="entry name" value="CANCER_TESTIS ANTIGEN 55"/>
    <property type="match status" value="1"/>
</dbReference>
<keyword evidence="16" id="KW-1185">Reference proteome</keyword>
<dbReference type="Pfam" id="PF21635">
    <property type="entry name" value="Mov-10_helical"/>
    <property type="match status" value="1"/>
</dbReference>
<evidence type="ECO:0000256" key="8">
    <source>
        <dbReference type="ARBA" id="ARBA00022840"/>
    </source>
</evidence>
<dbReference type="GO" id="GO:0031047">
    <property type="term" value="P:regulatory ncRNA-mediated gene silencing"/>
    <property type="evidence" value="ECO:0007669"/>
    <property type="project" value="UniProtKB-KW"/>
</dbReference>
<evidence type="ECO:0000313" key="16">
    <source>
        <dbReference type="Proteomes" id="UP000828390"/>
    </source>
</evidence>
<dbReference type="InterPro" id="IPR047187">
    <property type="entry name" value="SF1_C_Upf1"/>
</dbReference>
<keyword evidence="6" id="KW-0378">Hydrolase</keyword>
<dbReference type="InterPro" id="IPR027417">
    <property type="entry name" value="P-loop_NTPase"/>
</dbReference>
<reference evidence="15" key="2">
    <citation type="submission" date="2020-11" db="EMBL/GenBank/DDBJ databases">
        <authorList>
            <person name="McCartney M.A."/>
            <person name="Auch B."/>
            <person name="Kono T."/>
            <person name="Mallez S."/>
            <person name="Becker A."/>
            <person name="Gohl D.M."/>
            <person name="Silverstein K.A.T."/>
            <person name="Koren S."/>
            <person name="Bechman K.B."/>
            <person name="Herman A."/>
            <person name="Abrahante J.E."/>
            <person name="Garbe J."/>
        </authorList>
    </citation>
    <scope>NUCLEOTIDE SEQUENCE</scope>
    <source>
        <strain evidence="15">Duluth1</strain>
        <tissue evidence="15">Whole animal</tissue>
    </source>
</reference>
<dbReference type="PANTHER" id="PTHR45418">
    <property type="entry name" value="CANCER/TESTIS ANTIGEN 55"/>
    <property type="match status" value="1"/>
</dbReference>
<feature type="domain" description="DNA2/NAM7 helicase helicase" evidence="11">
    <location>
        <begin position="363"/>
        <end position="435"/>
    </location>
</feature>
<gene>
    <name evidence="15" type="ORF">DPMN_130121</name>
</gene>
<evidence type="ECO:0000256" key="6">
    <source>
        <dbReference type="ARBA" id="ARBA00022801"/>
    </source>
</evidence>
<dbReference type="FunFam" id="3.40.50.300:FF:000864">
    <property type="entry name" value="Mov10-like RISC complex RNA helicase 1"/>
    <property type="match status" value="1"/>
</dbReference>
<evidence type="ECO:0000259" key="14">
    <source>
        <dbReference type="Pfam" id="PF21635"/>
    </source>
</evidence>
<dbReference type="Pfam" id="PF13087">
    <property type="entry name" value="AAA_12"/>
    <property type="match status" value="1"/>
</dbReference>
<feature type="domain" description="DNA2/NAM7 helicase-like C-terminal" evidence="12">
    <location>
        <begin position="472"/>
        <end position="658"/>
    </location>
</feature>
<sequence>MVSLVQRGVVYERGARQGNSRYRETVDKKSAAWTVPGQRPNRNKKTVQYPHRLARYEVPADLREAALYPEDLPKFAPVLTERLSSSNYRERFKLLLHLEEIQMDVDIREFDLHRVCLRQVGEYLGLQVPGLAEGRPSVLIGDSVYLTDPGDPEGPCFEGFVHETMKDEVLLKFNPEFHRSYTGKDFNVVFTFNRGQLRKCHKATEMAETLEENVLFPSYLQPRPAVSLSKPGPMHGSSSSNTGNRSALMFMNQRLNTRQRAAVNRIVQGQSRPLPYILFGPPGTGKTVTVVEAILQVFTRIPSSRIIACTPSNSAADLIAERLHGSGLLKPGDMVRLNAWQRRDETIPECILPYCRVGDDLDIASRYRILVSTCVSLGTLYSLGIQAGHFTHIFIDEAGQATEPEAMIAACMVAQTDGQVILAGDPQQLGPVLRSHAAKEYGLGVSLLERLMCSPLYERNEKKFADHGSYDPLLVTKLVDNYRSHSAILHLPSRLFYHDELVVKADLSVTHTLIEWAELPTKGQPVIFHGVRGEDLREGNSPSWFNPGETVQVVRYLQALLNSSKVTCDDIGVITPYRKQVEKIRLLMEKLSMESVKVGSVEEFQGQERPVIIISTVRSNEDLVGFDERHTLGFLSNPKRFNVAITRAQALLVVIGNPHVLVQDEYWRQLIEYCVDQGMYRGCELPSTALGL</sequence>
<dbReference type="GO" id="GO:0003724">
    <property type="term" value="F:RNA helicase activity"/>
    <property type="evidence" value="ECO:0007669"/>
    <property type="project" value="UniProtKB-EC"/>
</dbReference>
<keyword evidence="8" id="KW-0067">ATP-binding</keyword>
<dbReference type="Pfam" id="PF13086">
    <property type="entry name" value="AAA_11"/>
    <property type="match status" value="2"/>
</dbReference>
<dbReference type="CDD" id="cd18078">
    <property type="entry name" value="DEXXQc_Mov10L1"/>
    <property type="match status" value="1"/>
</dbReference>
<comment type="catalytic activity">
    <reaction evidence="10">
        <text>ATP + H2O = ADP + phosphate + H(+)</text>
        <dbReference type="Rhea" id="RHEA:13065"/>
        <dbReference type="ChEBI" id="CHEBI:15377"/>
        <dbReference type="ChEBI" id="CHEBI:15378"/>
        <dbReference type="ChEBI" id="CHEBI:30616"/>
        <dbReference type="ChEBI" id="CHEBI:43474"/>
        <dbReference type="ChEBI" id="CHEBI:456216"/>
        <dbReference type="EC" id="3.6.4.13"/>
    </reaction>
</comment>
<keyword evidence="5" id="KW-0547">Nucleotide-binding</keyword>
<dbReference type="InterPro" id="IPR049080">
    <property type="entry name" value="MOV-10-like_beta-barrel"/>
</dbReference>
<dbReference type="SUPFAM" id="SSF52540">
    <property type="entry name" value="P-loop containing nucleoside triphosphate hydrolases"/>
    <property type="match status" value="1"/>
</dbReference>
<dbReference type="InterPro" id="IPR041677">
    <property type="entry name" value="DNA2/NAM7_AAA_11"/>
</dbReference>
<dbReference type="EMBL" id="JAIWYP010000005">
    <property type="protein sequence ID" value="KAH3828168.1"/>
    <property type="molecule type" value="Genomic_DNA"/>
</dbReference>
<keyword evidence="9" id="KW-0943">RNA-mediated gene silencing</keyword>
<dbReference type="InterPro" id="IPR041679">
    <property type="entry name" value="DNA2/NAM7-like_C"/>
</dbReference>
<dbReference type="GO" id="GO:0005524">
    <property type="term" value="F:ATP binding"/>
    <property type="evidence" value="ECO:0007669"/>
    <property type="project" value="UniProtKB-KW"/>
</dbReference>
<dbReference type="CDD" id="cd18808">
    <property type="entry name" value="SF1_C_Upf1"/>
    <property type="match status" value="1"/>
</dbReference>
<accession>A0A9D4K1K2</accession>
<comment type="caution">
    <text evidence="15">The sequence shown here is derived from an EMBL/GenBank/DDBJ whole genome shotgun (WGS) entry which is preliminary data.</text>
</comment>
<dbReference type="Gene3D" id="3.40.50.300">
    <property type="entry name" value="P-loop containing nucleotide triphosphate hydrolases"/>
    <property type="match status" value="2"/>
</dbReference>
<feature type="domain" description="DNA2/NAM7 helicase helicase" evidence="11">
    <location>
        <begin position="255"/>
        <end position="341"/>
    </location>
</feature>
<evidence type="ECO:0000256" key="7">
    <source>
        <dbReference type="ARBA" id="ARBA00022806"/>
    </source>
</evidence>
<feature type="domain" description="Helicase MOV-10-like beta-barrel" evidence="13">
    <location>
        <begin position="111"/>
        <end position="190"/>
    </location>
</feature>
<evidence type="ECO:0000313" key="15">
    <source>
        <dbReference type="EMBL" id="KAH3828168.1"/>
    </source>
</evidence>
<proteinExistence type="inferred from homology"/>
<comment type="similarity">
    <text evidence="2">Belongs to the DNA2/NAM7 helicase family. SDE3 subfamily.</text>
</comment>
<comment type="subcellular location">
    <subcellularLocation>
        <location evidence="1">Cytoplasm</location>
    </subcellularLocation>
</comment>
<evidence type="ECO:0000256" key="4">
    <source>
        <dbReference type="ARBA" id="ARBA00022490"/>
    </source>
</evidence>